<protein>
    <submittedName>
        <fullName evidence="2">Uncharacterized protein</fullName>
    </submittedName>
</protein>
<evidence type="ECO:0000313" key="2">
    <source>
        <dbReference type="EMBL" id="KAF7826385.1"/>
    </source>
</evidence>
<organism evidence="2 3">
    <name type="scientific">Senna tora</name>
    <dbReference type="NCBI Taxonomy" id="362788"/>
    <lineage>
        <taxon>Eukaryota</taxon>
        <taxon>Viridiplantae</taxon>
        <taxon>Streptophyta</taxon>
        <taxon>Embryophyta</taxon>
        <taxon>Tracheophyta</taxon>
        <taxon>Spermatophyta</taxon>
        <taxon>Magnoliopsida</taxon>
        <taxon>eudicotyledons</taxon>
        <taxon>Gunneridae</taxon>
        <taxon>Pentapetalae</taxon>
        <taxon>rosids</taxon>
        <taxon>fabids</taxon>
        <taxon>Fabales</taxon>
        <taxon>Fabaceae</taxon>
        <taxon>Caesalpinioideae</taxon>
        <taxon>Cassia clade</taxon>
        <taxon>Senna</taxon>
    </lineage>
</organism>
<dbReference type="Proteomes" id="UP000634136">
    <property type="component" value="Unassembled WGS sequence"/>
</dbReference>
<accession>A0A834WKA7</accession>
<gene>
    <name evidence="2" type="ORF">G2W53_017549</name>
</gene>
<feature type="compositionally biased region" description="Basic and acidic residues" evidence="1">
    <location>
        <begin position="52"/>
        <end position="63"/>
    </location>
</feature>
<feature type="region of interest" description="Disordered" evidence="1">
    <location>
        <begin position="52"/>
        <end position="75"/>
    </location>
</feature>
<reference evidence="2" key="1">
    <citation type="submission" date="2020-09" db="EMBL/GenBank/DDBJ databases">
        <title>Genome-Enabled Discovery of Anthraquinone Biosynthesis in Senna tora.</title>
        <authorList>
            <person name="Kang S.-H."/>
            <person name="Pandey R.P."/>
            <person name="Lee C.-M."/>
            <person name="Sim J.-S."/>
            <person name="Jeong J.-T."/>
            <person name="Choi B.-S."/>
            <person name="Jung M."/>
            <person name="Ginzburg D."/>
            <person name="Zhao K."/>
            <person name="Won S.Y."/>
            <person name="Oh T.-J."/>
            <person name="Yu Y."/>
            <person name="Kim N.-H."/>
            <person name="Lee O.R."/>
            <person name="Lee T.-H."/>
            <person name="Bashyal P."/>
            <person name="Kim T.-S."/>
            <person name="Lee W.-H."/>
            <person name="Kawkins C."/>
            <person name="Kim C.-K."/>
            <person name="Kim J.S."/>
            <person name="Ahn B.O."/>
            <person name="Rhee S.Y."/>
            <person name="Sohng J.K."/>
        </authorList>
    </citation>
    <scope>NUCLEOTIDE SEQUENCE</scope>
    <source>
        <tissue evidence="2">Leaf</tissue>
    </source>
</reference>
<comment type="caution">
    <text evidence="2">The sequence shown here is derived from an EMBL/GenBank/DDBJ whole genome shotgun (WGS) entry which is preliminary data.</text>
</comment>
<feature type="region of interest" description="Disordered" evidence="1">
    <location>
        <begin position="218"/>
        <end position="251"/>
    </location>
</feature>
<evidence type="ECO:0000256" key="1">
    <source>
        <dbReference type="SAM" id="MobiDB-lite"/>
    </source>
</evidence>
<name>A0A834WKA7_9FABA</name>
<dbReference type="AlphaFoldDB" id="A0A834WKA7"/>
<sequence>MICTVKKKTFLISPAEEPLRCGPEGTRGADKAIDEMHIGVELVTRGDIESTEADARGRSRGVETQEPTFHHGPTFLPKVGNNDVAPTKSFDLVLVVAYRHVADVAGFGGDPVRCHFFDQITWELNARGCPKMFGHLVACVGQSASVEELVFRVPTGCVGRRGRVEVEGVVCCFYEMAVSKNLGAEILVQWIKHTLPVSVPLVVPPPLPEFLRKFHSKKGKEKSKNSNALAAKKDETFKKSGNKNNTADGGGSKGNSSNLNCYFCKRKGHKKAEWRTYKAWIVEALTAKFLELDVADSSYPQPPEMPESSTSVSIPLPSLTEAFPHITVREETMTLPALDGDPGMPVPEIPRHHVPFLTFLKIMILFQKFLESMNLFKRFP</sequence>
<evidence type="ECO:0000313" key="3">
    <source>
        <dbReference type="Proteomes" id="UP000634136"/>
    </source>
</evidence>
<proteinExistence type="predicted"/>
<dbReference type="EMBL" id="JAAIUW010000006">
    <property type="protein sequence ID" value="KAF7826385.1"/>
    <property type="molecule type" value="Genomic_DNA"/>
</dbReference>
<keyword evidence="3" id="KW-1185">Reference proteome</keyword>